<dbReference type="EMBL" id="RHFF01000037">
    <property type="protein sequence ID" value="TGD36401.1"/>
    <property type="molecule type" value="Genomic_DNA"/>
</dbReference>
<name>A0A2A3Z0W9_BREAU</name>
<keyword evidence="7" id="KW-0067">ATP-binding</keyword>
<evidence type="ECO:0000256" key="6">
    <source>
        <dbReference type="ARBA" id="ARBA00022777"/>
    </source>
</evidence>
<proteinExistence type="predicted"/>
<dbReference type="Pfam" id="PF07730">
    <property type="entry name" value="HisKA_3"/>
    <property type="match status" value="1"/>
</dbReference>
<reference evidence="12 14" key="1">
    <citation type="journal article" date="2017" name="Elife">
        <title>Extensive horizontal gene transfer in cheese-associated bacteria.</title>
        <authorList>
            <person name="Bonham K.S."/>
            <person name="Wolfe B.E."/>
            <person name="Dutton R.J."/>
        </authorList>
    </citation>
    <scope>NUCLEOTIDE SEQUENCE [LARGE SCALE GENOMIC DNA]</scope>
    <source>
        <strain evidence="12 14">947_7</strain>
    </source>
</reference>
<reference evidence="13 15" key="2">
    <citation type="submission" date="2018-10" db="EMBL/GenBank/DDBJ databases">
        <title>Brevibacterium genomes from Austrain hard cheese rinds.</title>
        <authorList>
            <person name="Anast J.M."/>
            <person name="Dzieciol M."/>
            <person name="Schultz D.L."/>
            <person name="Mann E."/>
            <person name="Wagner M."/>
            <person name="Schmitz-Esser S."/>
        </authorList>
    </citation>
    <scope>NUCLEOTIDE SEQUENCE [LARGE SCALE GENOMIC DNA]</scope>
    <source>
        <strain evidence="13 15">L261</strain>
    </source>
</reference>
<organism evidence="12 14">
    <name type="scientific">Brevibacterium aurantiacum</name>
    <dbReference type="NCBI Taxonomy" id="273384"/>
    <lineage>
        <taxon>Bacteria</taxon>
        <taxon>Bacillati</taxon>
        <taxon>Actinomycetota</taxon>
        <taxon>Actinomycetes</taxon>
        <taxon>Micrococcales</taxon>
        <taxon>Brevibacteriaceae</taxon>
        <taxon>Brevibacterium</taxon>
    </lineage>
</organism>
<evidence type="ECO:0000259" key="11">
    <source>
        <dbReference type="Pfam" id="PF07730"/>
    </source>
</evidence>
<evidence type="ECO:0000313" key="14">
    <source>
        <dbReference type="Proteomes" id="UP000217564"/>
    </source>
</evidence>
<dbReference type="Gene3D" id="1.20.5.1930">
    <property type="match status" value="1"/>
</dbReference>
<evidence type="ECO:0000256" key="8">
    <source>
        <dbReference type="ARBA" id="ARBA00023012"/>
    </source>
</evidence>
<dbReference type="PANTHER" id="PTHR24421">
    <property type="entry name" value="NITRATE/NITRITE SENSOR PROTEIN NARX-RELATED"/>
    <property type="match status" value="1"/>
</dbReference>
<protein>
    <recommendedName>
        <fullName evidence="2">histidine kinase</fullName>
        <ecNumber evidence="2">2.7.13.3</ecNumber>
    </recommendedName>
</protein>
<evidence type="ECO:0000256" key="9">
    <source>
        <dbReference type="SAM" id="Phobius"/>
    </source>
</evidence>
<dbReference type="CDD" id="cd16917">
    <property type="entry name" value="HATPase_UhpB-NarQ-NarX-like"/>
    <property type="match status" value="1"/>
</dbReference>
<dbReference type="GO" id="GO:0005524">
    <property type="term" value="F:ATP binding"/>
    <property type="evidence" value="ECO:0007669"/>
    <property type="project" value="UniProtKB-KW"/>
</dbReference>
<evidence type="ECO:0000256" key="7">
    <source>
        <dbReference type="ARBA" id="ARBA00022840"/>
    </source>
</evidence>
<evidence type="ECO:0000313" key="13">
    <source>
        <dbReference type="EMBL" id="TGD36401.1"/>
    </source>
</evidence>
<dbReference type="AlphaFoldDB" id="A0A2A3Z0W9"/>
<dbReference type="Gene3D" id="3.30.565.10">
    <property type="entry name" value="Histidine kinase-like ATPase, C-terminal domain"/>
    <property type="match status" value="1"/>
</dbReference>
<keyword evidence="9" id="KW-1133">Transmembrane helix</keyword>
<evidence type="ECO:0000256" key="1">
    <source>
        <dbReference type="ARBA" id="ARBA00000085"/>
    </source>
</evidence>
<evidence type="ECO:0000256" key="5">
    <source>
        <dbReference type="ARBA" id="ARBA00022741"/>
    </source>
</evidence>
<comment type="caution">
    <text evidence="12">The sequence shown here is derived from an EMBL/GenBank/DDBJ whole genome shotgun (WGS) entry which is preliminary data.</text>
</comment>
<dbReference type="EMBL" id="NRGP01000029">
    <property type="protein sequence ID" value="PCC45158.1"/>
    <property type="molecule type" value="Genomic_DNA"/>
</dbReference>
<evidence type="ECO:0000256" key="4">
    <source>
        <dbReference type="ARBA" id="ARBA00022679"/>
    </source>
</evidence>
<keyword evidence="3" id="KW-0597">Phosphoprotein</keyword>
<sequence length="459" mass="49810">MPVNSCRTDYAECAASVNSVQQVELIIQSTAPMRIGGFMRDTKDVGSPSGQRSLERPFRRIICEFVAVLLWPFECVAIVFFPLLPFAAAGIAEFERARARECGESVPCIRPNGTPWMSWGAVRVRSFPLWSQDVPLTLASAFIGLASSTTFAVALIASVVLIATPVLVSRGTGAVFGPVEVSDAPGAASVVLICTVVLLLMGTSAVWLSLLRDAIVRAVSRPATSQLVSELRDVRSNREEIVSAFELERQRIEQDLHDGVQQDLLALSMSLGLLDYRLGPTSDEHELVLRARRQVETSLQSLREIVHGVHPKELSDLGLSAAITGLCERSAVAVEIDVDGKTDEICSTTASALYFAASEALSNVARHAGTDRAYLRLRHLNGRLWLLVSDNGRGTAHIDTKKRTGLAGLRHRMQSVNGDLHIYSDPRKGTRIEATAPALLSTTTGEPSHNLHVSDEREA</sequence>
<dbReference type="Proteomes" id="UP000217564">
    <property type="component" value="Unassembled WGS sequence"/>
</dbReference>
<feature type="transmembrane region" description="Helical" evidence="9">
    <location>
        <begin position="61"/>
        <end position="84"/>
    </location>
</feature>
<feature type="domain" description="Signal transduction histidine kinase subgroup 3 dimerisation and phosphoacceptor" evidence="11">
    <location>
        <begin position="248"/>
        <end position="314"/>
    </location>
</feature>
<feature type="transmembrane region" description="Helical" evidence="9">
    <location>
        <begin position="189"/>
        <end position="210"/>
    </location>
</feature>
<evidence type="ECO:0000313" key="12">
    <source>
        <dbReference type="EMBL" id="PCC45158.1"/>
    </source>
</evidence>
<dbReference type="Pfam" id="PF02518">
    <property type="entry name" value="HATPase_c"/>
    <property type="match status" value="1"/>
</dbReference>
<dbReference type="RefSeq" id="WP_096162995.1">
    <property type="nucleotide sequence ID" value="NZ_JABUXY010000036.1"/>
</dbReference>
<accession>A0A2A3Z0W9</accession>
<dbReference type="Proteomes" id="UP000297736">
    <property type="component" value="Unassembled WGS sequence"/>
</dbReference>
<dbReference type="GO" id="GO:0016020">
    <property type="term" value="C:membrane"/>
    <property type="evidence" value="ECO:0007669"/>
    <property type="project" value="InterPro"/>
</dbReference>
<dbReference type="GO" id="GO:0000155">
    <property type="term" value="F:phosphorelay sensor kinase activity"/>
    <property type="evidence" value="ECO:0007669"/>
    <property type="project" value="InterPro"/>
</dbReference>
<comment type="catalytic activity">
    <reaction evidence="1">
        <text>ATP + protein L-histidine = ADP + protein N-phospho-L-histidine.</text>
        <dbReference type="EC" id="2.7.13.3"/>
    </reaction>
</comment>
<evidence type="ECO:0000256" key="2">
    <source>
        <dbReference type="ARBA" id="ARBA00012438"/>
    </source>
</evidence>
<dbReference type="InterPro" id="IPR036890">
    <property type="entry name" value="HATPase_C_sf"/>
</dbReference>
<feature type="domain" description="Histidine kinase/HSP90-like ATPase" evidence="10">
    <location>
        <begin position="351"/>
        <end position="437"/>
    </location>
</feature>
<keyword evidence="9" id="KW-0812">Transmembrane</keyword>
<keyword evidence="4" id="KW-0808">Transferase</keyword>
<dbReference type="GO" id="GO:0046983">
    <property type="term" value="F:protein dimerization activity"/>
    <property type="evidence" value="ECO:0007669"/>
    <property type="project" value="InterPro"/>
</dbReference>
<evidence type="ECO:0000313" key="15">
    <source>
        <dbReference type="Proteomes" id="UP000297736"/>
    </source>
</evidence>
<dbReference type="SUPFAM" id="SSF55874">
    <property type="entry name" value="ATPase domain of HSP90 chaperone/DNA topoisomerase II/histidine kinase"/>
    <property type="match status" value="1"/>
</dbReference>
<keyword evidence="5" id="KW-0547">Nucleotide-binding</keyword>
<gene>
    <name evidence="12" type="ORF">CIK64_17180</name>
    <name evidence="13" type="ORF">EB834_19860</name>
</gene>
<dbReference type="EC" id="2.7.13.3" evidence="2"/>
<dbReference type="PANTHER" id="PTHR24421:SF10">
    <property type="entry name" value="NITRATE_NITRITE SENSOR PROTEIN NARQ"/>
    <property type="match status" value="1"/>
</dbReference>
<dbReference type="InterPro" id="IPR003594">
    <property type="entry name" value="HATPase_dom"/>
</dbReference>
<keyword evidence="8" id="KW-0902">Two-component regulatory system</keyword>
<dbReference type="InterPro" id="IPR050482">
    <property type="entry name" value="Sensor_HK_TwoCompSys"/>
</dbReference>
<keyword evidence="9" id="KW-0472">Membrane</keyword>
<evidence type="ECO:0000259" key="10">
    <source>
        <dbReference type="Pfam" id="PF02518"/>
    </source>
</evidence>
<evidence type="ECO:0000256" key="3">
    <source>
        <dbReference type="ARBA" id="ARBA00022553"/>
    </source>
</evidence>
<dbReference type="InterPro" id="IPR011712">
    <property type="entry name" value="Sig_transdc_His_kin_sub3_dim/P"/>
</dbReference>
<feature type="transmembrane region" description="Helical" evidence="9">
    <location>
        <begin position="138"/>
        <end position="168"/>
    </location>
</feature>
<keyword evidence="6 13" id="KW-0418">Kinase</keyword>